<evidence type="ECO:0000256" key="3">
    <source>
        <dbReference type="ARBA" id="ARBA00022592"/>
    </source>
</evidence>
<evidence type="ECO:0000256" key="1">
    <source>
        <dbReference type="ARBA" id="ARBA00008725"/>
    </source>
</evidence>
<evidence type="ECO:0000256" key="6">
    <source>
        <dbReference type="SAM" id="SignalP"/>
    </source>
</evidence>
<dbReference type="InterPro" id="IPR005673">
    <property type="entry name" value="ABC_phos-bd_PstS"/>
</dbReference>
<sequence length="372" mass="38524">MERHVKLSRFTRAGSVAMVGALALTLAACGSDPNTGGDSTAEATEGGTELSGTLSGGGASSQESAMEAWRAGFQSQHPDVTVNYDPTGSGTGRENFISGAFPFIGSDAALDDEEMAAAEETCGSDVIEYPGYISPVAVAFNLEGIDSLNMTPETIASIFKGDITTWDDEAIAADNPDADLPDTDITVVHRSDPSGTTENFVEYLSTVVPDVWDFEVEDVWPVEGQESAQGTSGVVTTITSGEGTIGYADASQIGDLGTAAVGVGGEFVPYSPEAAAAVVAESPRVEGTADTVWAYDLARDIPGTYPIVLVSYHIACATYEDEETAELVKGLYSYILSDEGQAQGTDAAGSAPVSEELRSEFLTAVETISAAG</sequence>
<evidence type="ECO:0000256" key="2">
    <source>
        <dbReference type="ARBA" id="ARBA00022448"/>
    </source>
</evidence>
<reference evidence="9" key="1">
    <citation type="submission" date="2023-07" db="EMBL/GenBank/DDBJ databases">
        <title>Myceligenerans salitolerans sp. nov., a halotolerant actinomycete isolated from a salt lake in Xinjiang, China.</title>
        <authorList>
            <person name="Guan T."/>
        </authorList>
    </citation>
    <scope>NUCLEOTIDE SEQUENCE [LARGE SCALE GENOMIC DNA]</scope>
    <source>
        <strain evidence="9">XHU 5031</strain>
    </source>
</reference>
<comment type="caution">
    <text evidence="8">The sequence shown here is derived from an EMBL/GenBank/DDBJ whole genome shotgun (WGS) entry which is preliminary data.</text>
</comment>
<dbReference type="InterPro" id="IPR050962">
    <property type="entry name" value="Phosphate-bind_PstS"/>
</dbReference>
<keyword evidence="3 4" id="KW-0592">Phosphate transport</keyword>
<keyword evidence="9" id="KW-1185">Reference proteome</keyword>
<dbReference type="SUPFAM" id="SSF53850">
    <property type="entry name" value="Periplasmic binding protein-like II"/>
    <property type="match status" value="1"/>
</dbReference>
<feature type="signal peptide" evidence="6">
    <location>
        <begin position="1"/>
        <end position="30"/>
    </location>
</feature>
<dbReference type="PANTHER" id="PTHR42996">
    <property type="entry name" value="PHOSPHATE-BINDING PROTEIN PSTS"/>
    <property type="match status" value="1"/>
</dbReference>
<comment type="similarity">
    <text evidence="1 4">Belongs to the PstS family.</text>
</comment>
<dbReference type="PROSITE" id="PS51257">
    <property type="entry name" value="PROKAR_LIPOPROTEIN"/>
    <property type="match status" value="1"/>
</dbReference>
<feature type="compositionally biased region" description="Low complexity" evidence="5">
    <location>
        <begin position="35"/>
        <end position="53"/>
    </location>
</feature>
<evidence type="ECO:0000313" key="8">
    <source>
        <dbReference type="EMBL" id="MBO0610972.1"/>
    </source>
</evidence>
<feature type="domain" description="PBP" evidence="7">
    <location>
        <begin position="44"/>
        <end position="339"/>
    </location>
</feature>
<keyword evidence="6" id="KW-0732">Signal</keyword>
<keyword evidence="2 4" id="KW-0813">Transport</keyword>
<dbReference type="Pfam" id="PF12849">
    <property type="entry name" value="PBP_like_2"/>
    <property type="match status" value="1"/>
</dbReference>
<protein>
    <recommendedName>
        <fullName evidence="4">Phosphate-binding protein</fullName>
    </recommendedName>
</protein>
<dbReference type="Gene3D" id="3.40.190.10">
    <property type="entry name" value="Periplasmic binding protein-like II"/>
    <property type="match status" value="2"/>
</dbReference>
<dbReference type="Proteomes" id="UP000664617">
    <property type="component" value="Unassembled WGS sequence"/>
</dbReference>
<dbReference type="PANTHER" id="PTHR42996:SF1">
    <property type="entry name" value="PHOSPHATE-BINDING PROTEIN PSTS"/>
    <property type="match status" value="1"/>
</dbReference>
<accession>A0ABS3ID64</accession>
<organism evidence="8 9">
    <name type="scientific">Myceligenerans salitolerans</name>
    <dbReference type="NCBI Taxonomy" id="1230528"/>
    <lineage>
        <taxon>Bacteria</taxon>
        <taxon>Bacillati</taxon>
        <taxon>Actinomycetota</taxon>
        <taxon>Actinomycetes</taxon>
        <taxon>Micrococcales</taxon>
        <taxon>Promicromonosporaceae</taxon>
        <taxon>Myceligenerans</taxon>
    </lineage>
</organism>
<evidence type="ECO:0000256" key="4">
    <source>
        <dbReference type="PIRNR" id="PIRNR002756"/>
    </source>
</evidence>
<evidence type="ECO:0000259" key="7">
    <source>
        <dbReference type="Pfam" id="PF12849"/>
    </source>
</evidence>
<evidence type="ECO:0000313" key="9">
    <source>
        <dbReference type="Proteomes" id="UP000664617"/>
    </source>
</evidence>
<evidence type="ECO:0000256" key="5">
    <source>
        <dbReference type="SAM" id="MobiDB-lite"/>
    </source>
</evidence>
<dbReference type="EMBL" id="JAFMPK010000048">
    <property type="protein sequence ID" value="MBO0610972.1"/>
    <property type="molecule type" value="Genomic_DNA"/>
</dbReference>
<feature type="region of interest" description="Disordered" evidence="5">
    <location>
        <begin position="32"/>
        <end position="66"/>
    </location>
</feature>
<feature type="chain" id="PRO_5047368317" description="Phosphate-binding protein" evidence="6">
    <location>
        <begin position="31"/>
        <end position="372"/>
    </location>
</feature>
<dbReference type="InterPro" id="IPR024370">
    <property type="entry name" value="PBP_domain"/>
</dbReference>
<name>A0ABS3ID64_9MICO</name>
<dbReference type="CDD" id="cd13565">
    <property type="entry name" value="PBP2_PstS"/>
    <property type="match status" value="1"/>
</dbReference>
<dbReference type="PIRSF" id="PIRSF002756">
    <property type="entry name" value="PstS"/>
    <property type="match status" value="1"/>
</dbReference>
<proteinExistence type="inferred from homology"/>
<gene>
    <name evidence="8" type="ORF">J0911_18260</name>
</gene>